<dbReference type="InterPro" id="IPR036188">
    <property type="entry name" value="FAD/NAD-bd_sf"/>
</dbReference>
<dbReference type="Gene3D" id="3.30.70.1400">
    <property type="entry name" value="Aminomethyltransferase beta-barrel domains"/>
    <property type="match status" value="1"/>
</dbReference>
<dbReference type="InterPro" id="IPR013977">
    <property type="entry name" value="GcvT_C"/>
</dbReference>
<organism evidence="6">
    <name type="scientific">hydrothermal vent metagenome</name>
    <dbReference type="NCBI Taxonomy" id="652676"/>
    <lineage>
        <taxon>unclassified sequences</taxon>
        <taxon>metagenomes</taxon>
        <taxon>ecological metagenomes</taxon>
    </lineage>
</organism>
<dbReference type="SUPFAM" id="SSF101790">
    <property type="entry name" value="Aminomethyltransferase beta-barrel domain"/>
    <property type="match status" value="1"/>
</dbReference>
<dbReference type="Pfam" id="PF01266">
    <property type="entry name" value="DAO"/>
    <property type="match status" value="1"/>
</dbReference>
<dbReference type="InterPro" id="IPR028896">
    <property type="entry name" value="GcvT/YgfZ/DmdA"/>
</dbReference>
<gene>
    <name evidence="6" type="ORF">MNBD_ALPHA07-2031</name>
</gene>
<dbReference type="Pfam" id="PF01571">
    <property type="entry name" value="GCV_T"/>
    <property type="match status" value="1"/>
</dbReference>
<dbReference type="InterPro" id="IPR006222">
    <property type="entry name" value="GCVT_N"/>
</dbReference>
<dbReference type="SUPFAM" id="SSF54373">
    <property type="entry name" value="FAD-linked reductases, C-terminal domain"/>
    <property type="match status" value="1"/>
</dbReference>
<dbReference type="Gene3D" id="2.40.30.110">
    <property type="entry name" value="Aminomethyltransferase beta-barrel domains"/>
    <property type="match status" value="1"/>
</dbReference>
<feature type="domain" description="FAD dependent oxidoreductase central" evidence="5">
    <location>
        <begin position="89"/>
        <end position="143"/>
    </location>
</feature>
<dbReference type="GO" id="GO:0005739">
    <property type="term" value="C:mitochondrion"/>
    <property type="evidence" value="ECO:0007669"/>
    <property type="project" value="TreeGrafter"/>
</dbReference>
<evidence type="ECO:0000256" key="1">
    <source>
        <dbReference type="ARBA" id="ARBA00008609"/>
    </source>
</evidence>
<reference evidence="6" key="1">
    <citation type="submission" date="2018-06" db="EMBL/GenBank/DDBJ databases">
        <authorList>
            <person name="Zhirakovskaya E."/>
        </authorList>
    </citation>
    <scope>NUCLEOTIDE SEQUENCE</scope>
</reference>
<feature type="domain" description="Aminomethyltransferase C-terminal" evidence="4">
    <location>
        <begin position="451"/>
        <end position="530"/>
    </location>
</feature>
<name>A0A3B0R4Y8_9ZZZZ</name>
<dbReference type="PANTHER" id="PTHR43757:SF2">
    <property type="entry name" value="AMINOMETHYLTRANSFERASE, MITOCHONDRIAL"/>
    <property type="match status" value="1"/>
</dbReference>
<dbReference type="Gene3D" id="3.50.50.60">
    <property type="entry name" value="FAD/NAD(P)-binding domain"/>
    <property type="match status" value="1"/>
</dbReference>
<dbReference type="EMBL" id="UOEG01000010">
    <property type="protein sequence ID" value="VAV87582.1"/>
    <property type="molecule type" value="Genomic_DNA"/>
</dbReference>
<dbReference type="SUPFAM" id="SSF51905">
    <property type="entry name" value="FAD/NAD(P)-binding domain"/>
    <property type="match status" value="1"/>
</dbReference>
<dbReference type="SUPFAM" id="SSF103025">
    <property type="entry name" value="Folate-binding domain"/>
    <property type="match status" value="1"/>
</dbReference>
<accession>A0A3B0R4Y8</accession>
<sequence length="540" mass="60528">MPDTFRADLFPLDLERIEEQYMAMIHRVPSCEESGLKDDFNGPICYTPDGNPLVGPAPGLRNMWLAEGFSFGITAAGGTGYYLAQMMVEGEAEIDMASLDPKRYSSNWMTTEFAARKNEECYDHVYTLHHPDEERPACRPLRTAPAYDRQKARGAQFGFVNGWERPNYFGPLDAPENFDHDARSFRRGGWWQYAVDEARAIREGVGLIDATAFSKHLVKGPGATAFLDWFTCNKLPRVGRINLTYALTDHGTTRTEYTIVRKGENEYYLVSAGAWTEYDADFLRKAAEDKMDEFGYIEIQDVTTQWGVFAIAGPKSRDVLRAVIKDADPDTALSNKRFPWLSARKIELGMCPVNAIRVAYTGELGWELHHPMEMQNYLFDLLEAAGKPHGMKLVGARAQNWLRQEKSYRAFGNELGRDASPLEADLPRFVDLEKDFNGRPAMVATGVRVKCCTLLIDGPDDADPWGREVLYTADGTRVGRLTSGGYSVAFGKSIGMGYVTPDQAVPGTRLKVKLQGRLWDAEVTVDSPYDPKNETIRVDG</sequence>
<feature type="domain" description="FAD dependent oxidoreductase" evidence="2">
    <location>
        <begin position="7"/>
        <end position="86"/>
    </location>
</feature>
<evidence type="ECO:0000259" key="5">
    <source>
        <dbReference type="Pfam" id="PF16350"/>
    </source>
</evidence>
<dbReference type="AlphaFoldDB" id="A0A3B0R4Y8"/>
<dbReference type="EC" id="1.5.8.3" evidence="6"/>
<evidence type="ECO:0000259" key="2">
    <source>
        <dbReference type="Pfam" id="PF01266"/>
    </source>
</evidence>
<evidence type="ECO:0000259" key="4">
    <source>
        <dbReference type="Pfam" id="PF08669"/>
    </source>
</evidence>
<evidence type="ECO:0000259" key="3">
    <source>
        <dbReference type="Pfam" id="PF01571"/>
    </source>
</evidence>
<comment type="similarity">
    <text evidence="1">Belongs to the GcvT family.</text>
</comment>
<feature type="domain" description="GCVT N-terminal" evidence="3">
    <location>
        <begin position="147"/>
        <end position="434"/>
    </location>
</feature>
<dbReference type="Gene3D" id="3.30.9.10">
    <property type="entry name" value="D-Amino Acid Oxidase, subunit A, domain 2"/>
    <property type="match status" value="1"/>
</dbReference>
<dbReference type="Pfam" id="PF16350">
    <property type="entry name" value="FAO_M"/>
    <property type="match status" value="1"/>
</dbReference>
<dbReference type="GO" id="GO:0008480">
    <property type="term" value="F:sarcosine dehydrogenase activity"/>
    <property type="evidence" value="ECO:0007669"/>
    <property type="project" value="UniProtKB-EC"/>
</dbReference>
<dbReference type="InterPro" id="IPR027266">
    <property type="entry name" value="TrmE/GcvT-like"/>
</dbReference>
<protein>
    <submittedName>
        <fullName evidence="6">Sarcosine dehydrogenase</fullName>
        <ecNumber evidence="6">1.5.8.3</ecNumber>
    </submittedName>
</protein>
<evidence type="ECO:0000313" key="6">
    <source>
        <dbReference type="EMBL" id="VAV87582.1"/>
    </source>
</evidence>
<dbReference type="InterPro" id="IPR032503">
    <property type="entry name" value="FAO_M"/>
</dbReference>
<dbReference type="InterPro" id="IPR029043">
    <property type="entry name" value="GcvT/YgfZ_C"/>
</dbReference>
<dbReference type="Gene3D" id="3.30.1360.120">
    <property type="entry name" value="Probable tRNA modification gtpase trme, domain 1"/>
    <property type="match status" value="1"/>
</dbReference>
<proteinExistence type="inferred from homology"/>
<dbReference type="Pfam" id="PF08669">
    <property type="entry name" value="GCV_T_C"/>
    <property type="match status" value="1"/>
</dbReference>
<dbReference type="PANTHER" id="PTHR43757">
    <property type="entry name" value="AMINOMETHYLTRANSFERASE"/>
    <property type="match status" value="1"/>
</dbReference>
<dbReference type="InterPro" id="IPR006076">
    <property type="entry name" value="FAD-dep_OxRdtase"/>
</dbReference>
<keyword evidence="6" id="KW-0560">Oxidoreductase</keyword>